<name>A0A9P4LZA9_9PEZI</name>
<dbReference type="Gene3D" id="4.10.240.10">
    <property type="entry name" value="Zn(2)-C6 fungal-type DNA-binding domain"/>
    <property type="match status" value="1"/>
</dbReference>
<dbReference type="GO" id="GO:0008270">
    <property type="term" value="F:zinc ion binding"/>
    <property type="evidence" value="ECO:0007669"/>
    <property type="project" value="InterPro"/>
</dbReference>
<gene>
    <name evidence="5" type="ORF">K490DRAFT_19114</name>
</gene>
<comment type="caution">
    <text evidence="5">The sequence shown here is derived from an EMBL/GenBank/DDBJ whole genome shotgun (WGS) entry which is preliminary data.</text>
</comment>
<proteinExistence type="predicted"/>
<evidence type="ECO:0000259" key="4">
    <source>
        <dbReference type="PROSITE" id="PS50048"/>
    </source>
</evidence>
<feature type="compositionally biased region" description="Polar residues" evidence="3">
    <location>
        <begin position="149"/>
        <end position="163"/>
    </location>
</feature>
<protein>
    <recommendedName>
        <fullName evidence="4">Zn(2)-C6 fungal-type domain-containing protein</fullName>
    </recommendedName>
</protein>
<dbReference type="InterPro" id="IPR036864">
    <property type="entry name" value="Zn2-C6_fun-type_DNA-bd_sf"/>
</dbReference>
<dbReference type="SMART" id="SM00066">
    <property type="entry name" value="GAL4"/>
    <property type="match status" value="1"/>
</dbReference>
<reference evidence="5" key="1">
    <citation type="journal article" date="2020" name="Stud. Mycol.">
        <title>101 Dothideomycetes genomes: a test case for predicting lifestyles and emergence of pathogens.</title>
        <authorList>
            <person name="Haridas S."/>
            <person name="Albert R."/>
            <person name="Binder M."/>
            <person name="Bloem J."/>
            <person name="Labutti K."/>
            <person name="Salamov A."/>
            <person name="Andreopoulos B."/>
            <person name="Baker S."/>
            <person name="Barry K."/>
            <person name="Bills G."/>
            <person name="Bluhm B."/>
            <person name="Cannon C."/>
            <person name="Castanera R."/>
            <person name="Culley D."/>
            <person name="Daum C."/>
            <person name="Ezra D."/>
            <person name="Gonzalez J."/>
            <person name="Henrissat B."/>
            <person name="Kuo A."/>
            <person name="Liang C."/>
            <person name="Lipzen A."/>
            <person name="Lutzoni F."/>
            <person name="Magnuson J."/>
            <person name="Mondo S."/>
            <person name="Nolan M."/>
            <person name="Ohm R."/>
            <person name="Pangilinan J."/>
            <person name="Park H.-J."/>
            <person name="Ramirez L."/>
            <person name="Alfaro M."/>
            <person name="Sun H."/>
            <person name="Tritt A."/>
            <person name="Yoshinaga Y."/>
            <person name="Zwiers L.-H."/>
            <person name="Turgeon B."/>
            <person name="Goodwin S."/>
            <person name="Spatafora J."/>
            <person name="Crous P."/>
            <person name="Grigoriev I."/>
        </authorList>
    </citation>
    <scope>NUCLEOTIDE SEQUENCE</scope>
    <source>
        <strain evidence="5">CBS 121410</strain>
    </source>
</reference>
<dbReference type="AlphaFoldDB" id="A0A9P4LZA9"/>
<feature type="region of interest" description="Disordered" evidence="3">
    <location>
        <begin position="122"/>
        <end position="163"/>
    </location>
</feature>
<feature type="domain" description="Zn(2)-C6 fungal-type" evidence="4">
    <location>
        <begin position="20"/>
        <end position="50"/>
    </location>
</feature>
<evidence type="ECO:0000313" key="5">
    <source>
        <dbReference type="EMBL" id="KAF2086773.1"/>
    </source>
</evidence>
<evidence type="ECO:0000256" key="2">
    <source>
        <dbReference type="SAM" id="Coils"/>
    </source>
</evidence>
<dbReference type="PROSITE" id="PS00463">
    <property type="entry name" value="ZN2_CY6_FUNGAL_1"/>
    <property type="match status" value="1"/>
</dbReference>
<feature type="coiled-coil region" evidence="2">
    <location>
        <begin position="59"/>
        <end position="86"/>
    </location>
</feature>
<dbReference type="SUPFAM" id="SSF57701">
    <property type="entry name" value="Zn2/Cys6 DNA-binding domain"/>
    <property type="match status" value="1"/>
</dbReference>
<dbReference type="EMBL" id="ML978723">
    <property type="protein sequence ID" value="KAF2086773.1"/>
    <property type="molecule type" value="Genomic_DNA"/>
</dbReference>
<dbReference type="Proteomes" id="UP000799776">
    <property type="component" value="Unassembled WGS sequence"/>
</dbReference>
<dbReference type="PANTHER" id="PTHR37012">
    <property type="entry name" value="B-ZIP TRANSCRIPTION FACTOR (EUROFUNG)-RELATED"/>
    <property type="match status" value="1"/>
</dbReference>
<dbReference type="Pfam" id="PF11905">
    <property type="entry name" value="DUF3425"/>
    <property type="match status" value="1"/>
</dbReference>
<keyword evidence="2" id="KW-0175">Coiled coil</keyword>
<feature type="non-terminal residue" evidence="5">
    <location>
        <position position="382"/>
    </location>
</feature>
<feature type="non-terminal residue" evidence="5">
    <location>
        <position position="1"/>
    </location>
</feature>
<keyword evidence="1" id="KW-0539">Nucleus</keyword>
<dbReference type="CDD" id="cd00067">
    <property type="entry name" value="GAL4"/>
    <property type="match status" value="1"/>
</dbReference>
<dbReference type="PROSITE" id="PS50048">
    <property type="entry name" value="ZN2_CY6_FUNGAL_2"/>
    <property type="match status" value="1"/>
</dbReference>
<keyword evidence="6" id="KW-1185">Reference proteome</keyword>
<dbReference type="OrthoDB" id="4161589at2759"/>
<accession>A0A9P4LZA9</accession>
<dbReference type="GO" id="GO:0000981">
    <property type="term" value="F:DNA-binding transcription factor activity, RNA polymerase II-specific"/>
    <property type="evidence" value="ECO:0007669"/>
    <property type="project" value="InterPro"/>
</dbReference>
<organism evidence="5 6">
    <name type="scientific">Saccharata proteae CBS 121410</name>
    <dbReference type="NCBI Taxonomy" id="1314787"/>
    <lineage>
        <taxon>Eukaryota</taxon>
        <taxon>Fungi</taxon>
        <taxon>Dikarya</taxon>
        <taxon>Ascomycota</taxon>
        <taxon>Pezizomycotina</taxon>
        <taxon>Dothideomycetes</taxon>
        <taxon>Dothideomycetes incertae sedis</taxon>
        <taxon>Botryosphaeriales</taxon>
        <taxon>Saccharataceae</taxon>
        <taxon>Saccharata</taxon>
    </lineage>
</organism>
<evidence type="ECO:0000256" key="1">
    <source>
        <dbReference type="ARBA" id="ARBA00023242"/>
    </source>
</evidence>
<dbReference type="PANTHER" id="PTHR37012:SF2">
    <property type="entry name" value="BZIP DOMAIN-CONTAINING PROTEIN-RELATED"/>
    <property type="match status" value="1"/>
</dbReference>
<dbReference type="InterPro" id="IPR001138">
    <property type="entry name" value="Zn2Cys6_DnaBD"/>
</dbReference>
<evidence type="ECO:0000256" key="3">
    <source>
        <dbReference type="SAM" id="MobiDB-lite"/>
    </source>
</evidence>
<evidence type="ECO:0000313" key="6">
    <source>
        <dbReference type="Proteomes" id="UP000799776"/>
    </source>
</evidence>
<dbReference type="Pfam" id="PF00172">
    <property type="entry name" value="Zn_clus"/>
    <property type="match status" value="1"/>
</dbReference>
<dbReference type="InterPro" id="IPR021833">
    <property type="entry name" value="DUF3425"/>
</dbReference>
<sequence length="382" mass="42320">SPTSTTPKLGSKRGRITAIACVPCKKRKSKCNGLQPVCNTCAMKGSTCSYDMRQEHRWQGTLRVNVKKLEQELEEIKAVLPLLATTPQRDAAMQLALEIRNNGFSEHSAEEVKNILRGLGRASSTVSSEDPAPAVESPQEDMMHGGSGQESMPVNSKSQVSGSSHSFGQVHGVSFRAPNSAGSIPPISYICAAFRESKRQLLADGFSPVKIFGSNENDIAATIGNDMDFQIDQPLSVWAPRITNVFMSNVSLAEKLACAEVVKGLMQWQICPSRQNLERLPEWSRPTEAQMVTPHDPLIDYLPWPSVREYFLHHPEYHVAGSLNGLICVNWTYDDSSMFYRDPNSGVCVLSPAFREHIRDLNNWTMTPEGLEQMPFLMGRVP</sequence>